<feature type="chain" id="PRO_5046586571" evidence="1">
    <location>
        <begin position="24"/>
        <end position="339"/>
    </location>
</feature>
<evidence type="ECO:0000313" key="2">
    <source>
        <dbReference type="EMBL" id="MCL2894256.1"/>
    </source>
</evidence>
<dbReference type="Proteomes" id="UP001203069">
    <property type="component" value="Unassembled WGS sequence"/>
</dbReference>
<dbReference type="RefSeq" id="WP_249245457.1">
    <property type="nucleotide sequence ID" value="NZ_JAKPBZ010000113.1"/>
</dbReference>
<evidence type="ECO:0000313" key="3">
    <source>
        <dbReference type="Proteomes" id="UP001203069"/>
    </source>
</evidence>
<proteinExistence type="predicted"/>
<keyword evidence="1" id="KW-0732">Signal</keyword>
<dbReference type="EMBL" id="JAKPBZ010000113">
    <property type="protein sequence ID" value="MCL2894256.1"/>
    <property type="molecule type" value="Genomic_DNA"/>
</dbReference>
<protein>
    <submittedName>
        <fullName evidence="2">Uncharacterized protein</fullName>
    </submittedName>
</protein>
<keyword evidence="3" id="KW-1185">Reference proteome</keyword>
<accession>A0ABT0MWN1</accession>
<organism evidence="2 3">
    <name type="scientific">Brenneria tiliae</name>
    <dbReference type="NCBI Taxonomy" id="2914984"/>
    <lineage>
        <taxon>Bacteria</taxon>
        <taxon>Pseudomonadati</taxon>
        <taxon>Pseudomonadota</taxon>
        <taxon>Gammaproteobacteria</taxon>
        <taxon>Enterobacterales</taxon>
        <taxon>Pectobacteriaceae</taxon>
        <taxon>Brenneria</taxon>
    </lineage>
</organism>
<sequence length="339" mass="38068">MGKMGKWNGLIFLGAIMMSTANAANEPLRIRSVFDINSAFCAIKTNGVLGMDNRDSAVAGRGFGSSSTNAMLILANGENDITLEIGALGWFSEEKISDEVRKKFNPESSCKLDLMAFKGKDSKILSQIHVGLDKDGFPFAKSSEERNSANLVKVTLKKIIAQQVEKGHIPDDYFIDNYFPDGMELYQFTQKVYLKGLPEWKWTRATPFTGTPEQMQALKLAYLDLWSFFATKDNAAVRSFLNESLNAWAITTGESTNTIYNSNSFVDDFKNPGFKMIPINWSDYHLEVMNNKRMVRFVNKSDLTFSPLTYFVNGDDGNKRIRGYVPILSLIDGRFIPVI</sequence>
<gene>
    <name evidence="2" type="ORF">MFP26_16315</name>
</gene>
<feature type="signal peptide" evidence="1">
    <location>
        <begin position="1"/>
        <end position="23"/>
    </location>
</feature>
<comment type="caution">
    <text evidence="2">The sequence shown here is derived from an EMBL/GenBank/DDBJ whole genome shotgun (WGS) entry which is preliminary data.</text>
</comment>
<name>A0ABT0MWN1_9GAMM</name>
<reference evidence="2 3" key="1">
    <citation type="submission" date="2022-02" db="EMBL/GenBank/DDBJ databases">
        <title>Description of Brenneria tiliae sp. nov. isolated from symptomatic Tilia x moltkei and Tilia x europaea trees in the UK.</title>
        <authorList>
            <person name="Kile H."/>
        </authorList>
    </citation>
    <scope>NUCLEOTIDE SEQUENCE [LARGE SCALE GENOMIC DNA]</scope>
    <source>
        <strain evidence="2 3">MC1SB4.1</strain>
    </source>
</reference>
<evidence type="ECO:0000256" key="1">
    <source>
        <dbReference type="SAM" id="SignalP"/>
    </source>
</evidence>